<dbReference type="AlphaFoldDB" id="A0A3N6YIQ4"/>
<dbReference type="SUPFAM" id="SSF48498">
    <property type="entry name" value="Tetracyclin repressor-like, C-terminal domain"/>
    <property type="match status" value="1"/>
</dbReference>
<feature type="domain" description="HTH tetR-type" evidence="5">
    <location>
        <begin position="12"/>
        <end position="72"/>
    </location>
</feature>
<dbReference type="InterPro" id="IPR011075">
    <property type="entry name" value="TetR_C"/>
</dbReference>
<dbReference type="InterPro" id="IPR001647">
    <property type="entry name" value="HTH_TetR"/>
</dbReference>
<dbReference type="Pfam" id="PF16859">
    <property type="entry name" value="TetR_C_11"/>
    <property type="match status" value="1"/>
</dbReference>
<evidence type="ECO:0000256" key="2">
    <source>
        <dbReference type="ARBA" id="ARBA00023125"/>
    </source>
</evidence>
<dbReference type="InterPro" id="IPR036271">
    <property type="entry name" value="Tet_transcr_reg_TetR-rel_C_sf"/>
</dbReference>
<dbReference type="RefSeq" id="WP_124235530.1">
    <property type="nucleotide sequence ID" value="NZ_JBHUFI010000006.1"/>
</dbReference>
<evidence type="ECO:0000259" key="5">
    <source>
        <dbReference type="PROSITE" id="PS50977"/>
    </source>
</evidence>
<accession>A0A3N6YIQ4</accession>
<dbReference type="PANTHER" id="PTHR30055">
    <property type="entry name" value="HTH-TYPE TRANSCRIPTIONAL REGULATOR RUTR"/>
    <property type="match status" value="1"/>
</dbReference>
<dbReference type="PANTHER" id="PTHR30055:SF148">
    <property type="entry name" value="TETR-FAMILY TRANSCRIPTIONAL REGULATOR"/>
    <property type="match status" value="1"/>
</dbReference>
<gene>
    <name evidence="6" type="ORF">EHW97_02185</name>
</gene>
<name>A0A3N6YIQ4_9ACTN</name>
<protein>
    <submittedName>
        <fullName evidence="6">TetR/AcrR family transcriptional regulator</fullName>
    </submittedName>
</protein>
<proteinExistence type="predicted"/>
<dbReference type="OrthoDB" id="9796019at2"/>
<dbReference type="Pfam" id="PF00440">
    <property type="entry name" value="TetR_N"/>
    <property type="match status" value="1"/>
</dbReference>
<dbReference type="PRINTS" id="PR00455">
    <property type="entry name" value="HTHTETR"/>
</dbReference>
<dbReference type="Gene3D" id="1.10.10.60">
    <property type="entry name" value="Homeodomain-like"/>
    <property type="match status" value="1"/>
</dbReference>
<keyword evidence="3" id="KW-0804">Transcription</keyword>
<evidence type="ECO:0000313" key="6">
    <source>
        <dbReference type="EMBL" id="RQN09674.1"/>
    </source>
</evidence>
<dbReference type="InterPro" id="IPR050109">
    <property type="entry name" value="HTH-type_TetR-like_transc_reg"/>
</dbReference>
<evidence type="ECO:0000256" key="1">
    <source>
        <dbReference type="ARBA" id="ARBA00023015"/>
    </source>
</evidence>
<keyword evidence="1" id="KW-0805">Transcription regulation</keyword>
<dbReference type="GO" id="GO:0003700">
    <property type="term" value="F:DNA-binding transcription factor activity"/>
    <property type="evidence" value="ECO:0007669"/>
    <property type="project" value="TreeGrafter"/>
</dbReference>
<dbReference type="InterPro" id="IPR009057">
    <property type="entry name" value="Homeodomain-like_sf"/>
</dbReference>
<organism evidence="6 7">
    <name type="scientific">Aeromicrobium camelliae</name>
    <dbReference type="NCBI Taxonomy" id="1538144"/>
    <lineage>
        <taxon>Bacteria</taxon>
        <taxon>Bacillati</taxon>
        <taxon>Actinomycetota</taxon>
        <taxon>Actinomycetes</taxon>
        <taxon>Propionibacteriales</taxon>
        <taxon>Nocardioidaceae</taxon>
        <taxon>Aeromicrobium</taxon>
    </lineage>
</organism>
<dbReference type="Proteomes" id="UP000275225">
    <property type="component" value="Unassembled WGS sequence"/>
</dbReference>
<dbReference type="SUPFAM" id="SSF46689">
    <property type="entry name" value="Homeodomain-like"/>
    <property type="match status" value="1"/>
</dbReference>
<keyword evidence="2 4" id="KW-0238">DNA-binding</keyword>
<dbReference type="PROSITE" id="PS50977">
    <property type="entry name" value="HTH_TETR_2"/>
    <property type="match status" value="1"/>
</dbReference>
<evidence type="ECO:0000256" key="4">
    <source>
        <dbReference type="PROSITE-ProRule" id="PRU00335"/>
    </source>
</evidence>
<comment type="caution">
    <text evidence="6">The sequence shown here is derived from an EMBL/GenBank/DDBJ whole genome shotgun (WGS) entry which is preliminary data.</text>
</comment>
<dbReference type="GO" id="GO:0000976">
    <property type="term" value="F:transcription cis-regulatory region binding"/>
    <property type="evidence" value="ECO:0007669"/>
    <property type="project" value="TreeGrafter"/>
</dbReference>
<dbReference type="Gene3D" id="1.10.357.10">
    <property type="entry name" value="Tetracycline Repressor, domain 2"/>
    <property type="match status" value="1"/>
</dbReference>
<reference evidence="6 7" key="1">
    <citation type="submission" date="2018-11" db="EMBL/GenBank/DDBJ databases">
        <authorList>
            <person name="Li F."/>
        </authorList>
    </citation>
    <scope>NUCLEOTIDE SEQUENCE [LARGE SCALE GENOMIC DNA]</scope>
    <source>
        <strain evidence="6 7">YS17T</strain>
    </source>
</reference>
<dbReference type="EMBL" id="RQJX01000002">
    <property type="protein sequence ID" value="RQN09674.1"/>
    <property type="molecule type" value="Genomic_DNA"/>
</dbReference>
<evidence type="ECO:0000256" key="3">
    <source>
        <dbReference type="ARBA" id="ARBA00023163"/>
    </source>
</evidence>
<evidence type="ECO:0000313" key="7">
    <source>
        <dbReference type="Proteomes" id="UP000275225"/>
    </source>
</evidence>
<keyword evidence="7" id="KW-1185">Reference proteome</keyword>
<feature type="DNA-binding region" description="H-T-H motif" evidence="4">
    <location>
        <begin position="35"/>
        <end position="54"/>
    </location>
</feature>
<sequence>MATSSPGRPRDEAIDRAVLGATVELLDEVGYQRLTISAVAARAGATKPALYRRWPSRERLVIAALHRELRTIRAPDTACTLCDLHESIGLFAHAFGNRYVTVLGPLLADCAGDDDLRRAFIEGLFDPARDAVRHTLVNAVERGDLRDDLDLDLTVDMLGAIPHYRAIFGEVPLGSDDIERAVVTLLRGIAVDYEALVAHSRQIDDAPATHDRHLPLQAST</sequence>